<proteinExistence type="predicted"/>
<evidence type="ECO:0000313" key="3">
    <source>
        <dbReference type="Proteomes" id="UP000655287"/>
    </source>
</evidence>
<keyword evidence="1" id="KW-1133">Transmembrane helix</keyword>
<dbReference type="Proteomes" id="UP000655287">
    <property type="component" value="Unassembled WGS sequence"/>
</dbReference>
<dbReference type="EMBL" id="BOOU01000094">
    <property type="protein sequence ID" value="GII81279.1"/>
    <property type="molecule type" value="Genomic_DNA"/>
</dbReference>
<name>A0A919R7Z1_9ACTN</name>
<evidence type="ECO:0000313" key="2">
    <source>
        <dbReference type="EMBL" id="GII81279.1"/>
    </source>
</evidence>
<organism evidence="2 3">
    <name type="scientific">Sphaerisporangium rufum</name>
    <dbReference type="NCBI Taxonomy" id="1381558"/>
    <lineage>
        <taxon>Bacteria</taxon>
        <taxon>Bacillati</taxon>
        <taxon>Actinomycetota</taxon>
        <taxon>Actinomycetes</taxon>
        <taxon>Streptosporangiales</taxon>
        <taxon>Streptosporangiaceae</taxon>
        <taxon>Sphaerisporangium</taxon>
    </lineage>
</organism>
<gene>
    <name evidence="2" type="ORF">Sru01_62610</name>
</gene>
<evidence type="ECO:0000256" key="1">
    <source>
        <dbReference type="SAM" id="Phobius"/>
    </source>
</evidence>
<reference evidence="2" key="1">
    <citation type="submission" date="2021-01" db="EMBL/GenBank/DDBJ databases">
        <title>Whole genome shotgun sequence of Sphaerisporangium rufum NBRC 109079.</title>
        <authorList>
            <person name="Komaki H."/>
            <person name="Tamura T."/>
        </authorList>
    </citation>
    <scope>NUCLEOTIDE SEQUENCE</scope>
    <source>
        <strain evidence="2">NBRC 109079</strain>
    </source>
</reference>
<keyword evidence="1" id="KW-0812">Transmembrane</keyword>
<dbReference type="AlphaFoldDB" id="A0A919R7Z1"/>
<accession>A0A919R7Z1</accession>
<feature type="transmembrane region" description="Helical" evidence="1">
    <location>
        <begin position="22"/>
        <end position="48"/>
    </location>
</feature>
<feature type="transmembrane region" description="Helical" evidence="1">
    <location>
        <begin position="74"/>
        <end position="95"/>
    </location>
</feature>
<protein>
    <submittedName>
        <fullName evidence="2">Uncharacterized protein</fullName>
    </submittedName>
</protein>
<keyword evidence="1" id="KW-0472">Membrane</keyword>
<comment type="caution">
    <text evidence="2">The sequence shown here is derived from an EMBL/GenBank/DDBJ whole genome shotgun (WGS) entry which is preliminary data.</text>
</comment>
<sequence>MGRRLAPVQTATKGTSAGGRKAFYLVPAVLVGAVSLLFADWLLAAAILGSDCVVADGGNLTECGGGFSEEETSAVSGLATMAMFVLQAGVGILVARRVRAGLR</sequence>
<keyword evidence="3" id="KW-1185">Reference proteome</keyword>